<dbReference type="Proteomes" id="UP000694846">
    <property type="component" value="Unplaced"/>
</dbReference>
<evidence type="ECO:0000313" key="3">
    <source>
        <dbReference type="Proteomes" id="UP000694846"/>
    </source>
</evidence>
<evidence type="ECO:0000313" key="4">
    <source>
        <dbReference type="RefSeq" id="XP_025422845.1"/>
    </source>
</evidence>
<reference evidence="4 5" key="2">
    <citation type="submission" date="2025-04" db="UniProtKB">
        <authorList>
            <consortium name="RefSeq"/>
        </authorList>
    </citation>
    <scope>IDENTIFICATION</scope>
    <source>
        <tissue evidence="4 5">Whole body</tissue>
    </source>
</reference>
<reference evidence="2" key="1">
    <citation type="submission" date="2018-04" db="EMBL/GenBank/DDBJ databases">
        <title>Transcriptome assembly of Sipha flava.</title>
        <authorList>
            <person name="Scully E.D."/>
            <person name="Geib S.M."/>
            <person name="Palmer N.A."/>
            <person name="Koch K."/>
            <person name="Bradshaw J."/>
            <person name="Heng-Moss T."/>
            <person name="Sarath G."/>
        </authorList>
    </citation>
    <scope>NUCLEOTIDE SEQUENCE</scope>
</reference>
<evidence type="ECO:0000256" key="1">
    <source>
        <dbReference type="SAM" id="MobiDB-lite"/>
    </source>
</evidence>
<feature type="region of interest" description="Disordered" evidence="1">
    <location>
        <begin position="1"/>
        <end position="117"/>
    </location>
</feature>
<protein>
    <submittedName>
        <fullName evidence="4 5">Uncharacterized protein LOC112692399</fullName>
    </submittedName>
</protein>
<sequence length="117" mass="13273">MNCPMETIPSKPVSLKRHMQNIDYDDESDDNSQDSVDQKTKSNQTNKPPLAKYKCRPQYLSMPEISTESLITSDPETTDISPNYDYPQLNSDCSSSDDDNTDDEVSDILIPEYEISN</sequence>
<proteinExistence type="predicted"/>
<keyword evidence="3" id="KW-1185">Reference proteome</keyword>
<dbReference type="RefSeq" id="XP_025422846.1">
    <property type="nucleotide sequence ID" value="XM_025567061.1"/>
</dbReference>
<dbReference type="RefSeq" id="XP_025422845.1">
    <property type="nucleotide sequence ID" value="XM_025567060.1"/>
</dbReference>
<feature type="compositionally biased region" description="Acidic residues" evidence="1">
    <location>
        <begin position="23"/>
        <end position="32"/>
    </location>
</feature>
<organism evidence="2">
    <name type="scientific">Sipha flava</name>
    <name type="common">yellow sugarcane aphid</name>
    <dbReference type="NCBI Taxonomy" id="143950"/>
    <lineage>
        <taxon>Eukaryota</taxon>
        <taxon>Metazoa</taxon>
        <taxon>Ecdysozoa</taxon>
        <taxon>Arthropoda</taxon>
        <taxon>Hexapoda</taxon>
        <taxon>Insecta</taxon>
        <taxon>Pterygota</taxon>
        <taxon>Neoptera</taxon>
        <taxon>Paraneoptera</taxon>
        <taxon>Hemiptera</taxon>
        <taxon>Sternorrhyncha</taxon>
        <taxon>Aphidomorpha</taxon>
        <taxon>Aphidoidea</taxon>
        <taxon>Aphididae</taxon>
        <taxon>Sipha</taxon>
    </lineage>
</organism>
<accession>A0A2S2R621</accession>
<name>A0A2S2R621_9HEMI</name>
<evidence type="ECO:0000313" key="2">
    <source>
        <dbReference type="EMBL" id="MBY85469.1"/>
    </source>
</evidence>
<dbReference type="GeneID" id="112692399"/>
<dbReference type="EMBL" id="GGMS01016266">
    <property type="protein sequence ID" value="MBY85469.1"/>
    <property type="molecule type" value="Transcribed_RNA"/>
</dbReference>
<dbReference type="AlphaFoldDB" id="A0A2S2R621"/>
<evidence type="ECO:0000313" key="5">
    <source>
        <dbReference type="RefSeq" id="XP_025422846.1"/>
    </source>
</evidence>
<gene>
    <name evidence="4 5" type="primary">LOC112692399</name>
    <name evidence="2" type="ORF">g.34414</name>
</gene>
<feature type="compositionally biased region" description="Polar residues" evidence="1">
    <location>
        <begin position="64"/>
        <end position="81"/>
    </location>
</feature>
<feature type="compositionally biased region" description="Acidic residues" evidence="1">
    <location>
        <begin position="95"/>
        <end position="106"/>
    </location>
</feature>